<gene>
    <name evidence="1" type="ORF">H9L09_15410</name>
</gene>
<accession>A0A7G9R8H7</accession>
<evidence type="ECO:0000313" key="1">
    <source>
        <dbReference type="EMBL" id="QNN51902.1"/>
    </source>
</evidence>
<reference evidence="1 2" key="1">
    <citation type="submission" date="2020-08" db="EMBL/GenBank/DDBJ databases">
        <title>Genome sequence of Nocardioides mesophilus KACC 16243T.</title>
        <authorList>
            <person name="Hyun D.-W."/>
            <person name="Bae J.-W."/>
        </authorList>
    </citation>
    <scope>NUCLEOTIDE SEQUENCE [LARGE SCALE GENOMIC DNA]</scope>
    <source>
        <strain evidence="1 2">KACC 16243</strain>
    </source>
</reference>
<keyword evidence="2" id="KW-1185">Reference proteome</keyword>
<sequence>MTSKPQPRSVAAGGTATTRLLLALRLGWGLLLLIRPGVAREVVDPGRRLPAWSIPVLRVLGVRHVAQALVTTARPTRTVFVLGAVSDALHALSAVGYAVTGRPGRSAALRDAAVAGGAGVAWASRARR</sequence>
<proteinExistence type="predicted"/>
<dbReference type="EMBL" id="CP060713">
    <property type="protein sequence ID" value="QNN51902.1"/>
    <property type="molecule type" value="Genomic_DNA"/>
</dbReference>
<dbReference type="RefSeq" id="WP_187577745.1">
    <property type="nucleotide sequence ID" value="NZ_CP060713.1"/>
</dbReference>
<dbReference type="AlphaFoldDB" id="A0A7G9R8H7"/>
<evidence type="ECO:0008006" key="3">
    <source>
        <dbReference type="Google" id="ProtNLM"/>
    </source>
</evidence>
<name>A0A7G9R8H7_9ACTN</name>
<evidence type="ECO:0000313" key="2">
    <source>
        <dbReference type="Proteomes" id="UP000515947"/>
    </source>
</evidence>
<dbReference type="Proteomes" id="UP000515947">
    <property type="component" value="Chromosome"/>
</dbReference>
<protein>
    <recommendedName>
        <fullName evidence="3">DUF4267 domain-containing protein</fullName>
    </recommendedName>
</protein>
<dbReference type="KEGG" id="nmes:H9L09_15410"/>
<organism evidence="1 2">
    <name type="scientific">Nocardioides mesophilus</name>
    <dbReference type="NCBI Taxonomy" id="433659"/>
    <lineage>
        <taxon>Bacteria</taxon>
        <taxon>Bacillati</taxon>
        <taxon>Actinomycetota</taxon>
        <taxon>Actinomycetes</taxon>
        <taxon>Propionibacteriales</taxon>
        <taxon>Nocardioidaceae</taxon>
        <taxon>Nocardioides</taxon>
    </lineage>
</organism>